<dbReference type="AlphaFoldDB" id="A0AAC9J3Q3"/>
<sequence>MLKIISANKNVRFIENRSIIQKDFQICSNVFFVTSLLYSHSCVNDLHKEPCFYFEPMLLRKVKQMEVLLPMVPCTSGEEHK</sequence>
<name>A0AAC9J3Q3_VIRHA</name>
<protein>
    <submittedName>
        <fullName evidence="1">Uncharacterized protein</fullName>
    </submittedName>
</protein>
<organism evidence="1 2">
    <name type="scientific">Virgibacillus halodenitrificans</name>
    <name type="common">Bacillus halodenitrificans</name>
    <dbReference type="NCBI Taxonomy" id="1482"/>
    <lineage>
        <taxon>Bacteria</taxon>
        <taxon>Bacillati</taxon>
        <taxon>Bacillota</taxon>
        <taxon>Bacilli</taxon>
        <taxon>Bacillales</taxon>
        <taxon>Bacillaceae</taxon>
        <taxon>Virgibacillus</taxon>
    </lineage>
</organism>
<dbReference type="Proteomes" id="UP000182945">
    <property type="component" value="Chromosome"/>
</dbReference>
<gene>
    <name evidence="1" type="ORF">BME96_13635</name>
</gene>
<dbReference type="KEGG" id="vhl:BME96_13635"/>
<reference evidence="1 2" key="1">
    <citation type="submission" date="2016-11" db="EMBL/GenBank/DDBJ databases">
        <title>Complete genome sequencing of Virgibacillus halodenitrificans PDB-F2.</title>
        <authorList>
            <person name="Sun Z."/>
            <person name="Zhou Y."/>
            <person name="Li H."/>
        </authorList>
    </citation>
    <scope>NUCLEOTIDE SEQUENCE [LARGE SCALE GENOMIC DNA]</scope>
    <source>
        <strain evidence="1 2">PDB-F2</strain>
    </source>
</reference>
<evidence type="ECO:0000313" key="1">
    <source>
        <dbReference type="EMBL" id="APC49175.1"/>
    </source>
</evidence>
<evidence type="ECO:0000313" key="2">
    <source>
        <dbReference type="Proteomes" id="UP000182945"/>
    </source>
</evidence>
<proteinExistence type="predicted"/>
<dbReference type="EMBL" id="CP017962">
    <property type="protein sequence ID" value="APC49175.1"/>
    <property type="molecule type" value="Genomic_DNA"/>
</dbReference>
<accession>A0AAC9J3Q3</accession>